<feature type="domain" description="DUF1722" evidence="1">
    <location>
        <begin position="192"/>
        <end position="306"/>
    </location>
</feature>
<dbReference type="Pfam" id="PF08349">
    <property type="entry name" value="DUF1722"/>
    <property type="match status" value="1"/>
</dbReference>
<protein>
    <recommendedName>
        <fullName evidence="1">DUF1722 domain-containing protein</fullName>
    </recommendedName>
</protein>
<evidence type="ECO:0000259" key="1">
    <source>
        <dbReference type="Pfam" id="PF08349"/>
    </source>
</evidence>
<dbReference type="PANTHER" id="PTHR30087:SF0">
    <property type="entry name" value="INNER MEMBRANE PROTEIN"/>
    <property type="match status" value="1"/>
</dbReference>
<dbReference type="EMBL" id="LHQS01000002">
    <property type="protein sequence ID" value="RXE55728.1"/>
    <property type="molecule type" value="Genomic_DNA"/>
</dbReference>
<dbReference type="AlphaFoldDB" id="A0A498GZC2"/>
<dbReference type="OrthoDB" id="2675at2157"/>
<evidence type="ECO:0000313" key="3">
    <source>
        <dbReference type="Proteomes" id="UP000290932"/>
    </source>
</evidence>
<keyword evidence="3" id="KW-1185">Reference proteome</keyword>
<comment type="caution">
    <text evidence="2">The sequence shown here is derived from an EMBL/GenBank/DDBJ whole genome shotgun (WGS) entry which is preliminary data.</text>
</comment>
<name>A0A498GZC2_9EURY</name>
<gene>
    <name evidence="2" type="ORF">ABH15_05685</name>
</gene>
<dbReference type="InterPro" id="IPR013560">
    <property type="entry name" value="DUF1722"/>
</dbReference>
<reference evidence="2 3" key="1">
    <citation type="journal article" date="2015" name="Int. J. Syst. Evol. Microbiol.">
        <title>Methanoculleus taiwanensis sp. nov., a methanogen isolated from deep marine sediment at the deformation front area near Taiwan.</title>
        <authorList>
            <person name="Weng C.Y."/>
            <person name="Chen S.C."/>
            <person name="Lai M.C."/>
            <person name="Wu S.Y."/>
            <person name="Lin S."/>
            <person name="Yang T.F."/>
            <person name="Chen P.C."/>
        </authorList>
    </citation>
    <scope>NUCLEOTIDE SEQUENCE [LARGE SCALE GENOMIC DNA]</scope>
    <source>
        <strain evidence="2 3">CYW4</strain>
    </source>
</reference>
<organism evidence="2 3">
    <name type="scientific">Methanoculleus taiwanensis</name>
    <dbReference type="NCBI Taxonomy" id="1550565"/>
    <lineage>
        <taxon>Archaea</taxon>
        <taxon>Methanobacteriati</taxon>
        <taxon>Methanobacteriota</taxon>
        <taxon>Stenosarchaea group</taxon>
        <taxon>Methanomicrobia</taxon>
        <taxon>Methanomicrobiales</taxon>
        <taxon>Methanomicrobiaceae</taxon>
        <taxon>Methanoculleus</taxon>
    </lineage>
</organism>
<dbReference type="Pfam" id="PF04463">
    <property type="entry name" value="2-thiour_desulf"/>
    <property type="match status" value="1"/>
</dbReference>
<evidence type="ECO:0000313" key="2">
    <source>
        <dbReference type="EMBL" id="RXE55728.1"/>
    </source>
</evidence>
<dbReference type="PANTHER" id="PTHR30087">
    <property type="entry name" value="INNER MEMBRANE PROTEIN"/>
    <property type="match status" value="1"/>
</dbReference>
<accession>A0A498GZC2</accession>
<sequence length="328" mass="37492">MRTFATPNVVVSRCIEFDRCRYNHDIIASPIVRELKDHVRFFPVCPEMAIGLGVPRDPIRLIARGGATRLVQPATGRDVTEEMEAFAEEYLQSLHGIDGFILKSRSPSCGVRDVRIYGGSHVPAAADRNSGLFAREVRKRCSHLAIEDEGRLRNYRIREHFLTKLFTLAELREFGTERSSARLREFHSDHALLLRAYNPEEEHALERIAGDATIPFDTAYREYTKHMYRALSHPPDLEAYVQVMTGVMQSFSEKLSKDERGLFSDAIRKYRAGNTSRCPAITILKAWVARFGEPVCQRQSLFAPYPDALMEVDEERSDRGRDLWQEAS</sequence>
<dbReference type="Proteomes" id="UP000290932">
    <property type="component" value="Unassembled WGS sequence"/>
</dbReference>
<proteinExistence type="predicted"/>
<dbReference type="RefSeq" id="WP_164913649.1">
    <property type="nucleotide sequence ID" value="NZ_LHQS01000002.1"/>
</dbReference>
<dbReference type="InterPro" id="IPR007553">
    <property type="entry name" value="2-thiour_desulf"/>
</dbReference>